<protein>
    <submittedName>
        <fullName evidence="1">Uncharacterized protein</fullName>
    </submittedName>
</protein>
<dbReference type="HOGENOM" id="CLU_2209945_0_0_1"/>
<organism evidence="1 2">
    <name type="scientific">Dothistroma septosporum (strain NZE10 / CBS 128990)</name>
    <name type="common">Red band needle blight fungus</name>
    <name type="synonym">Mycosphaerella pini</name>
    <dbReference type="NCBI Taxonomy" id="675120"/>
    <lineage>
        <taxon>Eukaryota</taxon>
        <taxon>Fungi</taxon>
        <taxon>Dikarya</taxon>
        <taxon>Ascomycota</taxon>
        <taxon>Pezizomycotina</taxon>
        <taxon>Dothideomycetes</taxon>
        <taxon>Dothideomycetidae</taxon>
        <taxon>Mycosphaerellales</taxon>
        <taxon>Mycosphaerellaceae</taxon>
        <taxon>Dothistroma</taxon>
    </lineage>
</organism>
<reference evidence="1 2" key="2">
    <citation type="journal article" date="2012" name="PLoS Pathog.">
        <title>Diverse lifestyles and strategies of plant pathogenesis encoded in the genomes of eighteen Dothideomycetes fungi.</title>
        <authorList>
            <person name="Ohm R.A."/>
            <person name="Feau N."/>
            <person name="Henrissat B."/>
            <person name="Schoch C.L."/>
            <person name="Horwitz B.A."/>
            <person name="Barry K.W."/>
            <person name="Condon B.J."/>
            <person name="Copeland A.C."/>
            <person name="Dhillon B."/>
            <person name="Glaser F."/>
            <person name="Hesse C.N."/>
            <person name="Kosti I."/>
            <person name="LaButti K."/>
            <person name="Lindquist E.A."/>
            <person name="Lucas S."/>
            <person name="Salamov A.A."/>
            <person name="Bradshaw R.E."/>
            <person name="Ciuffetti L."/>
            <person name="Hamelin R.C."/>
            <person name="Kema G.H.J."/>
            <person name="Lawrence C."/>
            <person name="Scott J.A."/>
            <person name="Spatafora J.W."/>
            <person name="Turgeon B.G."/>
            <person name="de Wit P.J.G.M."/>
            <person name="Zhong S."/>
            <person name="Goodwin S.B."/>
            <person name="Grigoriev I.V."/>
        </authorList>
    </citation>
    <scope>NUCLEOTIDE SEQUENCE [LARGE SCALE GENOMIC DNA]</scope>
    <source>
        <strain evidence="2">NZE10 / CBS 128990</strain>
    </source>
</reference>
<name>M2YKH0_DOTSN</name>
<dbReference type="EMBL" id="KB446545">
    <property type="protein sequence ID" value="EME39355.1"/>
    <property type="molecule type" value="Genomic_DNA"/>
</dbReference>
<gene>
    <name evidence="1" type="ORF">DOTSEDRAFT_75157</name>
</gene>
<sequence>MRSLSEPWATSYPEIPIDLCVVKVSWDAVLHQYMYHWDRGRQCDGSLERVAPLLRDIWKAVCSRVQHRGQACRVQVRCANLLVPEVIRVEVVSTGKSWDDDSVVSPA</sequence>
<dbReference type="AlphaFoldDB" id="M2YKH0"/>
<keyword evidence="2" id="KW-1185">Reference proteome</keyword>
<proteinExistence type="predicted"/>
<accession>M2YKH0</accession>
<dbReference type="Proteomes" id="UP000016933">
    <property type="component" value="Unassembled WGS sequence"/>
</dbReference>
<evidence type="ECO:0000313" key="1">
    <source>
        <dbReference type="EMBL" id="EME39355.1"/>
    </source>
</evidence>
<evidence type="ECO:0000313" key="2">
    <source>
        <dbReference type="Proteomes" id="UP000016933"/>
    </source>
</evidence>
<reference evidence="2" key="1">
    <citation type="journal article" date="2012" name="PLoS Genet.">
        <title>The genomes of the fungal plant pathogens Cladosporium fulvum and Dothistroma septosporum reveal adaptation to different hosts and lifestyles but also signatures of common ancestry.</title>
        <authorList>
            <person name="de Wit P.J.G.M."/>
            <person name="van der Burgt A."/>
            <person name="Oekmen B."/>
            <person name="Stergiopoulos I."/>
            <person name="Abd-Elsalam K.A."/>
            <person name="Aerts A.L."/>
            <person name="Bahkali A.H."/>
            <person name="Beenen H.G."/>
            <person name="Chettri P."/>
            <person name="Cox M.P."/>
            <person name="Datema E."/>
            <person name="de Vries R.P."/>
            <person name="Dhillon B."/>
            <person name="Ganley A.R."/>
            <person name="Griffiths S.A."/>
            <person name="Guo Y."/>
            <person name="Hamelin R.C."/>
            <person name="Henrissat B."/>
            <person name="Kabir M.S."/>
            <person name="Jashni M.K."/>
            <person name="Kema G."/>
            <person name="Klaubauf S."/>
            <person name="Lapidus A."/>
            <person name="Levasseur A."/>
            <person name="Lindquist E."/>
            <person name="Mehrabi R."/>
            <person name="Ohm R.A."/>
            <person name="Owen T.J."/>
            <person name="Salamov A."/>
            <person name="Schwelm A."/>
            <person name="Schijlen E."/>
            <person name="Sun H."/>
            <person name="van den Burg H.A."/>
            <person name="van Ham R.C.H.J."/>
            <person name="Zhang S."/>
            <person name="Goodwin S.B."/>
            <person name="Grigoriev I.V."/>
            <person name="Collemare J."/>
            <person name="Bradshaw R.E."/>
        </authorList>
    </citation>
    <scope>NUCLEOTIDE SEQUENCE [LARGE SCALE GENOMIC DNA]</scope>
    <source>
        <strain evidence="2">NZE10 / CBS 128990</strain>
    </source>
</reference>